<dbReference type="Proteomes" id="UP000733744">
    <property type="component" value="Unassembled WGS sequence"/>
</dbReference>
<evidence type="ECO:0000256" key="1">
    <source>
        <dbReference type="ARBA" id="ARBA00023231"/>
    </source>
</evidence>
<evidence type="ECO:0000259" key="2">
    <source>
        <dbReference type="Pfam" id="PF02579"/>
    </source>
</evidence>
<evidence type="ECO:0000313" key="4">
    <source>
        <dbReference type="EMBL" id="TRW89606.1"/>
    </source>
</evidence>
<name>A0ABY3C4G9_9GAMM</name>
<dbReference type="InterPro" id="IPR038127">
    <property type="entry name" value="NafY_N_sf"/>
</dbReference>
<proteinExistence type="predicted"/>
<dbReference type="PANTHER" id="PTHR33937">
    <property type="entry name" value="IRON-MOLYBDENUM PROTEIN-RELATED-RELATED"/>
    <property type="match status" value="1"/>
</dbReference>
<dbReference type="Gene3D" id="3.30.420.130">
    <property type="entry name" value="Dinitrogenase iron-molybdenum cofactor biosynthesis domain"/>
    <property type="match status" value="1"/>
</dbReference>
<dbReference type="PANTHER" id="PTHR33937:SF1">
    <property type="entry name" value="IRON-MOLIBDENUM COFACTOR PROCESSING PROTEIN"/>
    <property type="match status" value="1"/>
</dbReference>
<evidence type="ECO:0000259" key="3">
    <source>
        <dbReference type="Pfam" id="PF16844"/>
    </source>
</evidence>
<reference evidence="4 5" key="1">
    <citation type="journal article" date="2019" name="Antonie Van Leeuwenhoek">
        <title>Description of 'Ca. Methylobacter oryzae' KRF1, a novel species from the environmentally important Methylobacter clade 2.</title>
        <authorList>
            <person name="Khatri K."/>
            <person name="Mohite J.A."/>
            <person name="Pandit P.S."/>
            <person name="Bahulikar R."/>
            <person name="Rahalkar M.C."/>
        </authorList>
    </citation>
    <scope>NUCLEOTIDE SEQUENCE [LARGE SCALE GENOMIC DNA]</scope>
    <source>
        <strain evidence="4 5">KRF1</strain>
    </source>
</reference>
<dbReference type="Pfam" id="PF16844">
    <property type="entry name" value="DIMCO_N"/>
    <property type="match status" value="1"/>
</dbReference>
<accession>A0ABY3C4G9</accession>
<dbReference type="InterPro" id="IPR031763">
    <property type="entry name" value="NafY_N"/>
</dbReference>
<sequence>MTIKLTDELALRIGVAVRCLPGVDISQGLAILVDALGLPITRAKLDSLTLQRLRQAGQGVLSGISGIYLERALSYLNGSTAIRVLDTPLPIIESYRDGDMDNSLRVAVASNDGERLDGDFMTARRFLIYQVSADALRLVAIRENPDGGGRNGGKQLRLSHVADCRLVYAKSIGTPIRSVLVGIGVHPLCVPLSIAARETLAELQQILEKQPPPWLAKAVGINGRIEPHEPARVASVCS</sequence>
<dbReference type="RefSeq" id="WP_127029498.1">
    <property type="nucleotide sequence ID" value="NZ_RYFG02000121.1"/>
</dbReference>
<keyword evidence="5" id="KW-1185">Reference proteome</keyword>
<organism evidence="4 5">
    <name type="scientific">Candidatus Methylobacter oryzae</name>
    <dbReference type="NCBI Taxonomy" id="2497749"/>
    <lineage>
        <taxon>Bacteria</taxon>
        <taxon>Pseudomonadati</taxon>
        <taxon>Pseudomonadota</taxon>
        <taxon>Gammaproteobacteria</taxon>
        <taxon>Methylococcales</taxon>
        <taxon>Methylococcaceae</taxon>
        <taxon>Methylobacter</taxon>
    </lineage>
</organism>
<dbReference type="InterPro" id="IPR003731">
    <property type="entry name" value="Di-Nase_FeMo-co_biosynth"/>
</dbReference>
<dbReference type="EMBL" id="RYFG02000121">
    <property type="protein sequence ID" value="TRW89606.1"/>
    <property type="molecule type" value="Genomic_DNA"/>
</dbReference>
<dbReference type="SUPFAM" id="SSF53146">
    <property type="entry name" value="Nitrogenase accessory factor-like"/>
    <property type="match status" value="1"/>
</dbReference>
<dbReference type="Pfam" id="PF02579">
    <property type="entry name" value="Nitro_FeMo-Co"/>
    <property type="match status" value="1"/>
</dbReference>
<comment type="caution">
    <text evidence="4">The sequence shown here is derived from an EMBL/GenBank/DDBJ whole genome shotgun (WGS) entry which is preliminary data.</text>
</comment>
<feature type="domain" description="Dinitrogenase iron-molybdenum cofactor biosynthesis" evidence="2">
    <location>
        <begin position="112"/>
        <end position="204"/>
    </location>
</feature>
<dbReference type="InterPro" id="IPR036105">
    <property type="entry name" value="DiNase_FeMo-co_biosyn_sf"/>
</dbReference>
<evidence type="ECO:0000313" key="5">
    <source>
        <dbReference type="Proteomes" id="UP000733744"/>
    </source>
</evidence>
<protein>
    <submittedName>
        <fullName evidence="4">Dinitrogenase iron-molybdenum cofactor biosynthesis protein</fullName>
    </submittedName>
</protein>
<keyword evidence="1" id="KW-0535">Nitrogen fixation</keyword>
<dbReference type="Gene3D" id="1.10.150.590">
    <property type="entry name" value="Dinitrogenase iron-molybdenum cofactor, N-terminal"/>
    <property type="match status" value="1"/>
</dbReference>
<dbReference type="InterPro" id="IPR051840">
    <property type="entry name" value="NifX/NifY_domain"/>
</dbReference>
<feature type="domain" description="Dinitrogenase iron-molybdenum cofactor N-terminal" evidence="3">
    <location>
        <begin position="5"/>
        <end position="81"/>
    </location>
</feature>
<gene>
    <name evidence="4" type="ORF">EKO24_021335</name>
</gene>